<reference evidence="2 3" key="1">
    <citation type="journal article" date="2017" name="Genome Biol.">
        <title>New reference genome sequences of hot pepper reveal the massive evolution of plant disease-resistance genes by retroduplication.</title>
        <authorList>
            <person name="Kim S."/>
            <person name="Park J."/>
            <person name="Yeom S.I."/>
            <person name="Kim Y.M."/>
            <person name="Seo E."/>
            <person name="Kim K.T."/>
            <person name="Kim M.S."/>
            <person name="Lee J.M."/>
            <person name="Cheong K."/>
            <person name="Shin H.S."/>
            <person name="Kim S.B."/>
            <person name="Han K."/>
            <person name="Lee J."/>
            <person name="Park M."/>
            <person name="Lee H.A."/>
            <person name="Lee H.Y."/>
            <person name="Lee Y."/>
            <person name="Oh S."/>
            <person name="Lee J.H."/>
            <person name="Choi E."/>
            <person name="Choi E."/>
            <person name="Lee S.E."/>
            <person name="Jeon J."/>
            <person name="Kim H."/>
            <person name="Choi G."/>
            <person name="Song H."/>
            <person name="Lee J."/>
            <person name="Lee S.C."/>
            <person name="Kwon J.K."/>
            <person name="Lee H.Y."/>
            <person name="Koo N."/>
            <person name="Hong Y."/>
            <person name="Kim R.W."/>
            <person name="Kang W.H."/>
            <person name="Huh J.H."/>
            <person name="Kang B.C."/>
            <person name="Yang T.J."/>
            <person name="Lee Y.H."/>
            <person name="Bennetzen J.L."/>
            <person name="Choi D."/>
        </authorList>
    </citation>
    <scope>NUCLEOTIDE SEQUENCE [LARGE SCALE GENOMIC DNA]</scope>
    <source>
        <strain evidence="3">cv. PBC81</strain>
    </source>
</reference>
<keyword evidence="3" id="KW-1185">Reference proteome</keyword>
<dbReference type="EMBL" id="MLFT02000011">
    <property type="protein sequence ID" value="PHT34177.1"/>
    <property type="molecule type" value="Genomic_DNA"/>
</dbReference>
<name>A0A2G2VMI5_CAPBA</name>
<organism evidence="2 3">
    <name type="scientific">Capsicum baccatum</name>
    <name type="common">Peruvian pepper</name>
    <dbReference type="NCBI Taxonomy" id="33114"/>
    <lineage>
        <taxon>Eukaryota</taxon>
        <taxon>Viridiplantae</taxon>
        <taxon>Streptophyta</taxon>
        <taxon>Embryophyta</taxon>
        <taxon>Tracheophyta</taxon>
        <taxon>Spermatophyta</taxon>
        <taxon>Magnoliopsida</taxon>
        <taxon>eudicotyledons</taxon>
        <taxon>Gunneridae</taxon>
        <taxon>Pentapetalae</taxon>
        <taxon>asterids</taxon>
        <taxon>lamiids</taxon>
        <taxon>Solanales</taxon>
        <taxon>Solanaceae</taxon>
        <taxon>Solanoideae</taxon>
        <taxon>Capsiceae</taxon>
        <taxon>Capsicum</taxon>
    </lineage>
</organism>
<dbReference type="InterPro" id="IPR011009">
    <property type="entry name" value="Kinase-like_dom_sf"/>
</dbReference>
<dbReference type="PROSITE" id="PS50011">
    <property type="entry name" value="PROTEIN_KINASE_DOM"/>
    <property type="match status" value="1"/>
</dbReference>
<dbReference type="Gene3D" id="1.10.510.10">
    <property type="entry name" value="Transferase(Phosphotransferase) domain 1"/>
    <property type="match status" value="1"/>
</dbReference>
<dbReference type="PANTHER" id="PTHR48055:SF9">
    <property type="entry name" value="PROTEIN KINASE DOMAIN-CONTAINING PROTEIN"/>
    <property type="match status" value="1"/>
</dbReference>
<proteinExistence type="predicted"/>
<gene>
    <name evidence="2" type="ORF">CQW23_25977</name>
</gene>
<dbReference type="GO" id="GO:0016020">
    <property type="term" value="C:membrane"/>
    <property type="evidence" value="ECO:0007669"/>
    <property type="project" value="TreeGrafter"/>
</dbReference>
<dbReference type="SUPFAM" id="SSF56112">
    <property type="entry name" value="Protein kinase-like (PK-like)"/>
    <property type="match status" value="1"/>
</dbReference>
<reference evidence="3" key="2">
    <citation type="journal article" date="2017" name="J. Anim. Genet.">
        <title>Multiple reference genome sequences of hot pepper reveal the massive evolution of plant disease resistance genes by retroduplication.</title>
        <authorList>
            <person name="Kim S."/>
            <person name="Park J."/>
            <person name="Yeom S.-I."/>
            <person name="Kim Y.-M."/>
            <person name="Seo E."/>
            <person name="Kim K.-T."/>
            <person name="Kim M.-S."/>
            <person name="Lee J.M."/>
            <person name="Cheong K."/>
            <person name="Shin H.-S."/>
            <person name="Kim S.-B."/>
            <person name="Han K."/>
            <person name="Lee J."/>
            <person name="Park M."/>
            <person name="Lee H.-A."/>
            <person name="Lee H.-Y."/>
            <person name="Lee Y."/>
            <person name="Oh S."/>
            <person name="Lee J.H."/>
            <person name="Choi E."/>
            <person name="Choi E."/>
            <person name="Lee S.E."/>
            <person name="Jeon J."/>
            <person name="Kim H."/>
            <person name="Choi G."/>
            <person name="Song H."/>
            <person name="Lee J."/>
            <person name="Lee S.-C."/>
            <person name="Kwon J.-K."/>
            <person name="Lee H.-Y."/>
            <person name="Koo N."/>
            <person name="Hong Y."/>
            <person name="Kim R.W."/>
            <person name="Kang W.-H."/>
            <person name="Huh J.H."/>
            <person name="Kang B.-C."/>
            <person name="Yang T.-J."/>
            <person name="Lee Y.-H."/>
            <person name="Bennetzen J.L."/>
            <person name="Choi D."/>
        </authorList>
    </citation>
    <scope>NUCLEOTIDE SEQUENCE [LARGE SCALE GENOMIC DNA]</scope>
    <source>
        <strain evidence="3">cv. PBC81</strain>
    </source>
</reference>
<dbReference type="GO" id="GO:0005524">
    <property type="term" value="F:ATP binding"/>
    <property type="evidence" value="ECO:0007669"/>
    <property type="project" value="InterPro"/>
</dbReference>
<comment type="caution">
    <text evidence="2">The sequence shown here is derived from an EMBL/GenBank/DDBJ whole genome shotgun (WGS) entry which is preliminary data.</text>
</comment>
<evidence type="ECO:0000313" key="3">
    <source>
        <dbReference type="Proteomes" id="UP000224567"/>
    </source>
</evidence>
<dbReference type="GO" id="GO:0004672">
    <property type="term" value="F:protein kinase activity"/>
    <property type="evidence" value="ECO:0007669"/>
    <property type="project" value="InterPro"/>
</dbReference>
<dbReference type="OrthoDB" id="4062651at2759"/>
<feature type="domain" description="Protein kinase" evidence="1">
    <location>
        <begin position="1"/>
        <end position="171"/>
    </location>
</feature>
<dbReference type="InterPro" id="IPR051564">
    <property type="entry name" value="LRR_receptor-like_kinase"/>
</dbReference>
<evidence type="ECO:0000259" key="1">
    <source>
        <dbReference type="PROSITE" id="PS50011"/>
    </source>
</evidence>
<evidence type="ECO:0000313" key="2">
    <source>
        <dbReference type="EMBL" id="PHT34177.1"/>
    </source>
</evidence>
<dbReference type="PANTHER" id="PTHR48055">
    <property type="entry name" value="LEUCINE-RICH REPEAT RECEPTOR PROTEIN KINASE EMS1"/>
    <property type="match status" value="1"/>
</dbReference>
<dbReference type="AlphaFoldDB" id="A0A2G2VMI5"/>
<sequence>METDKKYHLIVPLVSSFSTHILKAPFQQIFFYLPALKPNCQDFGLSKIISIGHSYASLEVRGSFGYVDPEYQKNRHVNSYGDVYNFGIVLLQSLSGQRVINLDLKNPMPLSKMAKNLTKGGNIKEFADPKLEGKFSMVEFELVFKIALSSIGLKQQRPSMEQVVIKLEEALDLATRIESVHSLYLVSPD</sequence>
<accession>A0A2G2VMI5</accession>
<protein>
    <recommendedName>
        <fullName evidence="1">Protein kinase domain-containing protein</fullName>
    </recommendedName>
</protein>
<dbReference type="Proteomes" id="UP000224567">
    <property type="component" value="Unassembled WGS sequence"/>
</dbReference>
<dbReference type="InterPro" id="IPR000719">
    <property type="entry name" value="Prot_kinase_dom"/>
</dbReference>